<reference evidence="2" key="1">
    <citation type="journal article" date="2020" name="mSystems">
        <title>Genome- and Community-Level Interaction Insights into Carbon Utilization and Element Cycling Functions of Hydrothermarchaeota in Hydrothermal Sediment.</title>
        <authorList>
            <person name="Zhou Z."/>
            <person name="Liu Y."/>
            <person name="Xu W."/>
            <person name="Pan J."/>
            <person name="Luo Z.H."/>
            <person name="Li M."/>
        </authorList>
    </citation>
    <scope>NUCLEOTIDE SEQUENCE [LARGE SCALE GENOMIC DNA]</scope>
    <source>
        <strain evidence="2">SpSt-61</strain>
    </source>
</reference>
<proteinExistence type="predicted"/>
<dbReference type="InterPro" id="IPR036397">
    <property type="entry name" value="RNaseH_sf"/>
</dbReference>
<name>A0A7V4KBK0_FERPE</name>
<gene>
    <name evidence="2" type="ORF">ENT78_00140</name>
</gene>
<sequence length="160" mass="18438">MRDTSAYKICDVYTDGSFKDNIVGSGVAIKCDETIEEFAFSMQSEALSTHRNVSGEIYAVMYAVFYASKKGINKLRIFHDYSGLAHWVSGEWKTKTELTKLYKAFVEYYMNYVDIEFVKVQAHKGNQLNNLADKLAKQSLEGKFHAPYFEDFLTQLEMFK</sequence>
<evidence type="ECO:0000313" key="2">
    <source>
        <dbReference type="EMBL" id="HGU51934.1"/>
    </source>
</evidence>
<dbReference type="PROSITE" id="PS50879">
    <property type="entry name" value="RNASE_H_1"/>
    <property type="match status" value="1"/>
</dbReference>
<dbReference type="EMBL" id="DSZZ01000010">
    <property type="protein sequence ID" value="HGU51934.1"/>
    <property type="molecule type" value="Genomic_DNA"/>
</dbReference>
<dbReference type="InterPro" id="IPR002156">
    <property type="entry name" value="RNaseH_domain"/>
</dbReference>
<dbReference type="InterPro" id="IPR012337">
    <property type="entry name" value="RNaseH-like_sf"/>
</dbReference>
<dbReference type="SUPFAM" id="SSF53098">
    <property type="entry name" value="Ribonuclease H-like"/>
    <property type="match status" value="1"/>
</dbReference>
<keyword evidence="2" id="KW-0808">Transferase</keyword>
<comment type="caution">
    <text evidence="2">The sequence shown here is derived from an EMBL/GenBank/DDBJ whole genome shotgun (WGS) entry which is preliminary data.</text>
</comment>
<dbReference type="GO" id="GO:0003676">
    <property type="term" value="F:nucleic acid binding"/>
    <property type="evidence" value="ECO:0007669"/>
    <property type="project" value="InterPro"/>
</dbReference>
<dbReference type="Pfam" id="PF00075">
    <property type="entry name" value="RNase_H"/>
    <property type="match status" value="1"/>
</dbReference>
<dbReference type="GO" id="GO:0004523">
    <property type="term" value="F:RNA-DNA hybrid ribonuclease activity"/>
    <property type="evidence" value="ECO:0007669"/>
    <property type="project" value="InterPro"/>
</dbReference>
<keyword evidence="2" id="KW-0548">Nucleotidyltransferase</keyword>
<dbReference type="AlphaFoldDB" id="A0A7V4KBK0"/>
<keyword evidence="2" id="KW-0695">RNA-directed DNA polymerase</keyword>
<organism evidence="2">
    <name type="scientific">Fervidobacterium pennivorans</name>
    <dbReference type="NCBI Taxonomy" id="93466"/>
    <lineage>
        <taxon>Bacteria</taxon>
        <taxon>Thermotogati</taxon>
        <taxon>Thermotogota</taxon>
        <taxon>Thermotogae</taxon>
        <taxon>Thermotogales</taxon>
        <taxon>Fervidobacteriaceae</taxon>
        <taxon>Fervidobacterium</taxon>
    </lineage>
</organism>
<evidence type="ECO:0000259" key="1">
    <source>
        <dbReference type="PROSITE" id="PS50879"/>
    </source>
</evidence>
<dbReference type="GO" id="GO:0003964">
    <property type="term" value="F:RNA-directed DNA polymerase activity"/>
    <property type="evidence" value="ECO:0007669"/>
    <property type="project" value="UniProtKB-KW"/>
</dbReference>
<dbReference type="Gene3D" id="3.30.420.10">
    <property type="entry name" value="Ribonuclease H-like superfamily/Ribonuclease H"/>
    <property type="match status" value="1"/>
</dbReference>
<dbReference type="CDD" id="cd09277">
    <property type="entry name" value="RNase_HI_bacteria_like"/>
    <property type="match status" value="1"/>
</dbReference>
<protein>
    <submittedName>
        <fullName evidence="2">Reverse transcriptase-like protein</fullName>
    </submittedName>
</protein>
<feature type="domain" description="RNase H type-1" evidence="1">
    <location>
        <begin position="6"/>
        <end position="141"/>
    </location>
</feature>
<accession>A0A7V4KBK0</accession>